<dbReference type="AlphaFoldDB" id="A0A2S0NB09"/>
<dbReference type="OrthoDB" id="9799538at2"/>
<dbReference type="PANTHER" id="PTHR42673">
    <property type="entry name" value="MALEYLACETOACETATE ISOMERASE"/>
    <property type="match status" value="1"/>
</dbReference>
<feature type="domain" description="GST N-terminal" evidence="1">
    <location>
        <begin position="1"/>
        <end position="81"/>
    </location>
</feature>
<reference evidence="2 3" key="1">
    <citation type="submission" date="2018-03" db="EMBL/GenBank/DDBJ databases">
        <title>Genome sequencing of Phreatobacter sp.</title>
        <authorList>
            <person name="Kim S.-J."/>
            <person name="Heo J."/>
            <person name="Kwon S.-W."/>
        </authorList>
    </citation>
    <scope>NUCLEOTIDE SEQUENCE [LARGE SCALE GENOMIC DNA]</scope>
    <source>
        <strain evidence="2 3">S-12</strain>
    </source>
</reference>
<dbReference type="Pfam" id="PF13409">
    <property type="entry name" value="GST_N_2"/>
    <property type="match status" value="1"/>
</dbReference>
<dbReference type="Proteomes" id="UP000237889">
    <property type="component" value="Chromosome"/>
</dbReference>
<dbReference type="Gene3D" id="3.40.30.10">
    <property type="entry name" value="Glutaredoxin"/>
    <property type="match status" value="1"/>
</dbReference>
<dbReference type="PROSITE" id="PS50404">
    <property type="entry name" value="GST_NTER"/>
    <property type="match status" value="1"/>
</dbReference>
<dbReference type="RefSeq" id="WP_106748617.1">
    <property type="nucleotide sequence ID" value="NZ_CP027668.1"/>
</dbReference>
<protein>
    <submittedName>
        <fullName evidence="2">Glutathione S-transferase</fullName>
    </submittedName>
</protein>
<dbReference type="GO" id="GO:0016034">
    <property type="term" value="F:maleylacetoacetate isomerase activity"/>
    <property type="evidence" value="ECO:0007669"/>
    <property type="project" value="TreeGrafter"/>
</dbReference>
<dbReference type="InterPro" id="IPR036249">
    <property type="entry name" value="Thioredoxin-like_sf"/>
</dbReference>
<dbReference type="EMBL" id="CP027668">
    <property type="protein sequence ID" value="AVO45276.1"/>
    <property type="molecule type" value="Genomic_DNA"/>
</dbReference>
<evidence type="ECO:0000259" key="1">
    <source>
        <dbReference type="PROSITE" id="PS50404"/>
    </source>
</evidence>
<gene>
    <name evidence="2" type="ORF">C6569_09505</name>
</gene>
<sequence length="216" mass="23512">MKLVIGNKAYSSWSFRPWILMTVLGIPFEEELVPLYREGSAEAIRRVSPGGKVPALIDGDVVVWESLAIIEYLADRFPGRGIWPAETAARAHARALSTEMHAGFQALRNRCPMNVRRAPKAVALGPEVEANVARIVSGWAEARERFGSGGPFLYGAFSAADAMYAPVVSRFHAYAVPVPQSARAYMDAVMALPAWSAWVAAGEAEPWHLADSDDVT</sequence>
<dbReference type="CDD" id="cd03043">
    <property type="entry name" value="GST_N_1"/>
    <property type="match status" value="1"/>
</dbReference>
<keyword evidence="3" id="KW-1185">Reference proteome</keyword>
<name>A0A2S0NB09_9HYPH</name>
<dbReference type="GO" id="GO:0004364">
    <property type="term" value="F:glutathione transferase activity"/>
    <property type="evidence" value="ECO:0007669"/>
    <property type="project" value="TreeGrafter"/>
</dbReference>
<dbReference type="SFLD" id="SFLDG00358">
    <property type="entry name" value="Main_(cytGST)"/>
    <property type="match status" value="1"/>
</dbReference>
<dbReference type="SUPFAM" id="SSF52833">
    <property type="entry name" value="Thioredoxin-like"/>
    <property type="match status" value="1"/>
</dbReference>
<organism evidence="2 3">
    <name type="scientific">Phreatobacter cathodiphilus</name>
    <dbReference type="NCBI Taxonomy" id="1868589"/>
    <lineage>
        <taxon>Bacteria</taxon>
        <taxon>Pseudomonadati</taxon>
        <taxon>Pseudomonadota</taxon>
        <taxon>Alphaproteobacteria</taxon>
        <taxon>Hyphomicrobiales</taxon>
        <taxon>Phreatobacteraceae</taxon>
        <taxon>Phreatobacter</taxon>
    </lineage>
</organism>
<dbReference type="Pfam" id="PF13410">
    <property type="entry name" value="GST_C_2"/>
    <property type="match status" value="1"/>
</dbReference>
<evidence type="ECO:0000313" key="2">
    <source>
        <dbReference type="EMBL" id="AVO45276.1"/>
    </source>
</evidence>
<accession>A0A2S0NB09</accession>
<evidence type="ECO:0000313" key="3">
    <source>
        <dbReference type="Proteomes" id="UP000237889"/>
    </source>
</evidence>
<proteinExistence type="predicted"/>
<dbReference type="InterPro" id="IPR004045">
    <property type="entry name" value="Glutathione_S-Trfase_N"/>
</dbReference>
<dbReference type="PANTHER" id="PTHR42673:SF4">
    <property type="entry name" value="MALEYLACETOACETATE ISOMERASE"/>
    <property type="match status" value="1"/>
</dbReference>
<dbReference type="SUPFAM" id="SSF47616">
    <property type="entry name" value="GST C-terminal domain-like"/>
    <property type="match status" value="1"/>
</dbReference>
<dbReference type="Gene3D" id="1.20.1050.10">
    <property type="match status" value="1"/>
</dbReference>
<keyword evidence="2" id="KW-0808">Transferase</keyword>
<dbReference type="SFLD" id="SFLDS00019">
    <property type="entry name" value="Glutathione_Transferase_(cytos"/>
    <property type="match status" value="1"/>
</dbReference>
<dbReference type="GO" id="GO:0006559">
    <property type="term" value="P:L-phenylalanine catabolic process"/>
    <property type="evidence" value="ECO:0007669"/>
    <property type="project" value="TreeGrafter"/>
</dbReference>
<dbReference type="InterPro" id="IPR040079">
    <property type="entry name" value="Glutathione_S-Trfase"/>
</dbReference>
<dbReference type="GO" id="GO:0006749">
    <property type="term" value="P:glutathione metabolic process"/>
    <property type="evidence" value="ECO:0007669"/>
    <property type="project" value="TreeGrafter"/>
</dbReference>
<dbReference type="KEGG" id="phr:C6569_09505"/>
<dbReference type="CDD" id="cd03194">
    <property type="entry name" value="GST_C_3"/>
    <property type="match status" value="1"/>
</dbReference>
<dbReference type="InterPro" id="IPR036282">
    <property type="entry name" value="Glutathione-S-Trfase_C_sf"/>
</dbReference>